<keyword evidence="1" id="KW-1133">Transmembrane helix</keyword>
<evidence type="ECO:0000313" key="2">
    <source>
        <dbReference type="EMBL" id="MDP1027350.1"/>
    </source>
</evidence>
<organism evidence="2 3">
    <name type="scientific">Sphingomonas aurea</name>
    <dbReference type="NCBI Taxonomy" id="3063994"/>
    <lineage>
        <taxon>Bacteria</taxon>
        <taxon>Pseudomonadati</taxon>
        <taxon>Pseudomonadota</taxon>
        <taxon>Alphaproteobacteria</taxon>
        <taxon>Sphingomonadales</taxon>
        <taxon>Sphingomonadaceae</taxon>
        <taxon>Sphingomonas</taxon>
    </lineage>
</organism>
<dbReference type="RefSeq" id="WP_305173054.1">
    <property type="nucleotide sequence ID" value="NZ_JAUUDS010000003.1"/>
</dbReference>
<dbReference type="EMBL" id="JAUUDS010000003">
    <property type="protein sequence ID" value="MDP1027350.1"/>
    <property type="molecule type" value="Genomic_DNA"/>
</dbReference>
<keyword evidence="3" id="KW-1185">Reference proteome</keyword>
<keyword evidence="1" id="KW-0812">Transmembrane</keyword>
<feature type="transmembrane region" description="Helical" evidence="1">
    <location>
        <begin position="152"/>
        <end position="175"/>
    </location>
</feature>
<accession>A0ABT9EKG5</accession>
<evidence type="ECO:0000256" key="1">
    <source>
        <dbReference type="SAM" id="Phobius"/>
    </source>
</evidence>
<evidence type="ECO:0000313" key="3">
    <source>
        <dbReference type="Proteomes" id="UP001230685"/>
    </source>
</evidence>
<dbReference type="Proteomes" id="UP001230685">
    <property type="component" value="Unassembled WGS sequence"/>
</dbReference>
<name>A0ABT9EKG5_9SPHN</name>
<sequence>MTDEHRINDYVRRLGWSLQRLDPAERTALVDEIRSHLIESAAAGTDALDRALAGLDTPYALGRRFVEEYELAGAVSGSGPRRLLVALLGRSTRRVAGASAVFVAILCYLCALIFAAMAAIKPFAPGRVGAWRVGSGWEAGILIPTSNAPELLGLWIIPLSIALAIASYLAGTLVLRHTARLMLR</sequence>
<proteinExistence type="predicted"/>
<protein>
    <recommendedName>
        <fullName evidence="4">DUF1700 domain-containing protein</fullName>
    </recommendedName>
</protein>
<keyword evidence="1" id="KW-0472">Membrane</keyword>
<comment type="caution">
    <text evidence="2">The sequence shown here is derived from an EMBL/GenBank/DDBJ whole genome shotgun (WGS) entry which is preliminary data.</text>
</comment>
<feature type="transmembrane region" description="Helical" evidence="1">
    <location>
        <begin position="100"/>
        <end position="120"/>
    </location>
</feature>
<evidence type="ECO:0008006" key="4">
    <source>
        <dbReference type="Google" id="ProtNLM"/>
    </source>
</evidence>
<reference evidence="2 3" key="1">
    <citation type="submission" date="2023-07" db="EMBL/GenBank/DDBJ databases">
        <authorList>
            <person name="Kim M.K."/>
        </authorList>
    </citation>
    <scope>NUCLEOTIDE SEQUENCE [LARGE SCALE GENOMIC DNA]</scope>
    <source>
        <strain evidence="2 3">KR1UV-12</strain>
    </source>
</reference>
<gene>
    <name evidence="2" type="ORF">Q5H91_09005</name>
</gene>